<dbReference type="AlphaFoldDB" id="A0AA97I608"/>
<evidence type="ECO:0000256" key="7">
    <source>
        <dbReference type="ARBA" id="ARBA00023136"/>
    </source>
</evidence>
<dbReference type="RefSeq" id="WP_317139780.1">
    <property type="nucleotide sequence ID" value="NZ_CP118157.1"/>
</dbReference>
<reference evidence="10 11" key="1">
    <citation type="submission" date="2023-02" db="EMBL/GenBank/DDBJ databases">
        <title>Microbacterium betulae sp. nov., isolated from birch wood.</title>
        <authorList>
            <person name="Pasciak M."/>
            <person name="Pawlik K.J."/>
            <person name="Martynowski D."/>
            <person name="Laczmanski L."/>
            <person name="Ciekot J."/>
            <person name="Szponar B."/>
            <person name="Wojcik-Fatla A."/>
            <person name="Mackiewicz B."/>
            <person name="Farian E."/>
            <person name="Cholewa G."/>
            <person name="Cholewa A."/>
            <person name="Dutkiewicz J."/>
        </authorList>
    </citation>
    <scope>NUCLEOTIDE SEQUENCE [LARGE SCALE GENOMIC DNA]</scope>
    <source>
        <strain evidence="10 11">AB</strain>
    </source>
</reference>
<evidence type="ECO:0000256" key="6">
    <source>
        <dbReference type="ARBA" id="ARBA00022989"/>
    </source>
</evidence>
<dbReference type="Gene3D" id="1.10.3720.10">
    <property type="entry name" value="MetI-like"/>
    <property type="match status" value="1"/>
</dbReference>
<dbReference type="InterPro" id="IPR010065">
    <property type="entry name" value="AA_ABC_transptr_permease_3TM"/>
</dbReference>
<dbReference type="InterPro" id="IPR035906">
    <property type="entry name" value="MetI-like_sf"/>
</dbReference>
<comment type="subcellular location">
    <subcellularLocation>
        <location evidence="1 8">Cell membrane</location>
        <topology evidence="1 8">Multi-pass membrane protein</topology>
    </subcellularLocation>
</comment>
<proteinExistence type="inferred from homology"/>
<accession>A0AA97I608</accession>
<dbReference type="CDD" id="cd06261">
    <property type="entry name" value="TM_PBP2"/>
    <property type="match status" value="1"/>
</dbReference>
<evidence type="ECO:0000259" key="9">
    <source>
        <dbReference type="PROSITE" id="PS50928"/>
    </source>
</evidence>
<dbReference type="SUPFAM" id="SSF161098">
    <property type="entry name" value="MetI-like"/>
    <property type="match status" value="1"/>
</dbReference>
<evidence type="ECO:0000256" key="1">
    <source>
        <dbReference type="ARBA" id="ARBA00004651"/>
    </source>
</evidence>
<keyword evidence="6 8" id="KW-1133">Transmembrane helix</keyword>
<keyword evidence="3" id="KW-1003">Cell membrane</keyword>
<dbReference type="PANTHER" id="PTHR30614">
    <property type="entry name" value="MEMBRANE COMPONENT OF AMINO ACID ABC TRANSPORTER"/>
    <property type="match status" value="1"/>
</dbReference>
<evidence type="ECO:0000256" key="8">
    <source>
        <dbReference type="RuleBase" id="RU363032"/>
    </source>
</evidence>
<keyword evidence="2 8" id="KW-0813">Transport</keyword>
<dbReference type="GO" id="GO:0022857">
    <property type="term" value="F:transmembrane transporter activity"/>
    <property type="evidence" value="ECO:0007669"/>
    <property type="project" value="InterPro"/>
</dbReference>
<dbReference type="NCBIfam" id="TIGR01726">
    <property type="entry name" value="HEQRo_perm_3TM"/>
    <property type="match status" value="1"/>
</dbReference>
<keyword evidence="11" id="KW-1185">Reference proteome</keyword>
<keyword evidence="7 8" id="KW-0472">Membrane</keyword>
<dbReference type="InterPro" id="IPR000515">
    <property type="entry name" value="MetI-like"/>
</dbReference>
<dbReference type="EMBL" id="CP118157">
    <property type="protein sequence ID" value="WOF23309.1"/>
    <property type="molecule type" value="Genomic_DNA"/>
</dbReference>
<feature type="transmembrane region" description="Helical" evidence="8">
    <location>
        <begin position="179"/>
        <end position="200"/>
    </location>
</feature>
<organism evidence="10 11">
    <name type="scientific">Microbacterium betulae</name>
    <dbReference type="NCBI Taxonomy" id="2981139"/>
    <lineage>
        <taxon>Bacteria</taxon>
        <taxon>Bacillati</taxon>
        <taxon>Actinomycetota</taxon>
        <taxon>Actinomycetes</taxon>
        <taxon>Micrococcales</taxon>
        <taxon>Microbacteriaceae</taxon>
        <taxon>Microbacterium</taxon>
    </lineage>
</organism>
<evidence type="ECO:0000256" key="3">
    <source>
        <dbReference type="ARBA" id="ARBA00022475"/>
    </source>
</evidence>
<dbReference type="PANTHER" id="PTHR30614:SF0">
    <property type="entry name" value="L-CYSTINE TRANSPORT SYSTEM PERMEASE PROTEIN TCYL"/>
    <property type="match status" value="1"/>
</dbReference>
<feature type="transmembrane region" description="Helical" evidence="8">
    <location>
        <begin position="50"/>
        <end position="71"/>
    </location>
</feature>
<evidence type="ECO:0000313" key="11">
    <source>
        <dbReference type="Proteomes" id="UP001305498"/>
    </source>
</evidence>
<keyword evidence="5" id="KW-0029">Amino-acid transport</keyword>
<dbReference type="GO" id="GO:0043190">
    <property type="term" value="C:ATP-binding cassette (ABC) transporter complex"/>
    <property type="evidence" value="ECO:0007669"/>
    <property type="project" value="InterPro"/>
</dbReference>
<evidence type="ECO:0000313" key="10">
    <source>
        <dbReference type="EMBL" id="WOF23309.1"/>
    </source>
</evidence>
<sequence length="212" mass="22102">MIAFFEALPAALGTTLLVSLSSLVIGAVAAVPLLLGRVSRNRLLSGATRALIEVVRGVPPVVWVFIVFFGVEIGSFRFDPMPAAVLAFSLISAAYIAEVYRGGYLSVKAGQFEAAAALGLSRTRAFADVVAPQLFRVAVPGVVAYAVGLLKDTSIVSIIGVADIVFAASRAMRATGDPILPFLVVAALYLAISLPIGLLGRAVYTALRKKVA</sequence>
<evidence type="ECO:0000256" key="5">
    <source>
        <dbReference type="ARBA" id="ARBA00022970"/>
    </source>
</evidence>
<dbReference type="InterPro" id="IPR043429">
    <property type="entry name" value="ArtM/GltK/GlnP/TcyL/YhdX-like"/>
</dbReference>
<feature type="transmembrane region" description="Helical" evidence="8">
    <location>
        <begin position="83"/>
        <end position="100"/>
    </location>
</feature>
<name>A0AA97I608_9MICO</name>
<evidence type="ECO:0000256" key="4">
    <source>
        <dbReference type="ARBA" id="ARBA00022692"/>
    </source>
</evidence>
<gene>
    <name evidence="10" type="ORF">N8K70_01160</name>
</gene>
<protein>
    <submittedName>
        <fullName evidence="10">Amino acid ABC transporter permease</fullName>
    </submittedName>
</protein>
<dbReference type="PROSITE" id="PS50928">
    <property type="entry name" value="ABC_TM1"/>
    <property type="match status" value="1"/>
</dbReference>
<keyword evidence="4 8" id="KW-0812">Transmembrane</keyword>
<feature type="domain" description="ABC transmembrane type-1" evidence="9">
    <location>
        <begin position="12"/>
        <end position="200"/>
    </location>
</feature>
<dbReference type="GO" id="GO:0006865">
    <property type="term" value="P:amino acid transport"/>
    <property type="evidence" value="ECO:0007669"/>
    <property type="project" value="UniProtKB-KW"/>
</dbReference>
<dbReference type="KEGG" id="mbet:N8K70_01160"/>
<dbReference type="Pfam" id="PF00528">
    <property type="entry name" value="BPD_transp_1"/>
    <property type="match status" value="1"/>
</dbReference>
<dbReference type="Proteomes" id="UP001305498">
    <property type="component" value="Chromosome"/>
</dbReference>
<evidence type="ECO:0000256" key="2">
    <source>
        <dbReference type="ARBA" id="ARBA00022448"/>
    </source>
</evidence>
<comment type="similarity">
    <text evidence="8">Belongs to the binding-protein-dependent transport system permease family.</text>
</comment>